<comment type="similarity">
    <text evidence="2">Belongs to the ATXN1 family.</text>
</comment>
<comment type="subcellular location">
    <subcellularLocation>
        <location evidence="1">Nucleus</location>
    </subcellularLocation>
</comment>
<proteinExistence type="inferred from homology"/>
<feature type="compositionally biased region" description="Basic and acidic residues" evidence="9">
    <location>
        <begin position="448"/>
        <end position="457"/>
    </location>
</feature>
<evidence type="ECO:0000313" key="12">
    <source>
        <dbReference type="Proteomes" id="UP000518266"/>
    </source>
</evidence>
<evidence type="ECO:0000256" key="1">
    <source>
        <dbReference type="ARBA" id="ARBA00004123"/>
    </source>
</evidence>
<dbReference type="Pfam" id="PF12547">
    <property type="entry name" value="ATXN-1_C"/>
    <property type="match status" value="1"/>
</dbReference>
<evidence type="ECO:0000313" key="11">
    <source>
        <dbReference type="EMBL" id="KAF3839817.1"/>
    </source>
</evidence>
<feature type="domain" description="AXH" evidence="10">
    <location>
        <begin position="211"/>
        <end position="348"/>
    </location>
</feature>
<dbReference type="PROSITE" id="PS51148">
    <property type="entry name" value="AXH"/>
    <property type="match status" value="1"/>
</dbReference>
<dbReference type="PANTHER" id="PTHR13392:SF5">
    <property type="entry name" value="ATAXIN-1"/>
    <property type="match status" value="1"/>
</dbReference>
<dbReference type="GO" id="GO:0003723">
    <property type="term" value="F:RNA binding"/>
    <property type="evidence" value="ECO:0007669"/>
    <property type="project" value="InterPro"/>
</dbReference>
<protein>
    <recommendedName>
        <fullName evidence="10">AXH domain-containing protein</fullName>
    </recommendedName>
</protein>
<dbReference type="GO" id="GO:0003677">
    <property type="term" value="F:DNA binding"/>
    <property type="evidence" value="ECO:0007669"/>
    <property type="project" value="UniProtKB-KW"/>
</dbReference>
<evidence type="ECO:0000256" key="5">
    <source>
        <dbReference type="ARBA" id="ARBA00023015"/>
    </source>
</evidence>
<evidence type="ECO:0000259" key="10">
    <source>
        <dbReference type="PROSITE" id="PS51148"/>
    </source>
</evidence>
<evidence type="ECO:0000256" key="6">
    <source>
        <dbReference type="ARBA" id="ARBA00023125"/>
    </source>
</evidence>
<dbReference type="PANTHER" id="PTHR13392">
    <property type="entry name" value="ATAXIN 1"/>
    <property type="match status" value="1"/>
</dbReference>
<dbReference type="SMART" id="SM00536">
    <property type="entry name" value="AXH"/>
    <property type="match status" value="1"/>
</dbReference>
<evidence type="ECO:0000256" key="8">
    <source>
        <dbReference type="ARBA" id="ARBA00023242"/>
    </source>
</evidence>
<sequence>MEDSRPPWFCVAQPNHEQTVTVAQIRSPSSRLRKRHHLGKPVVQIFFLHLPLFLRFVAPHTAFQTTLPQGCSQSLLLHTATYHGYITSANQHGVSYHAALPQHLVIPSGQSLLIPVSGTNNGTEMEVSRTVTATTTPQISTAMPHAYLATALSKCEALGPDGNQQPLLSLRHRRCQSCPQTRSRGGVNALPDPCSRPQSHPCFHPSLPLRLPSFFPCCASSILHARLHHPAGRWELKRVEDLKTEDFIQSAEISSELKIDSSTVERIDNGQSPNAVVIQFSVGELKAQLTVFVVYLQVCVEVLLEYPFFVAGPPAAQTGPPSCFELSCAKLCVGDDHLTNGGPGFGHQAEDRAPLRVLSQCGGHCKKQYESKRSGQKQWPPHEGFQCRQAGEGAGARTRGGGLRSGTNAGSLWEWRRETGISENDTPALTKTQCGEQERPTSRKRRWSAPERDQTERAEEEPPLTLPKPSFIPHEVKISIEGHSSTGIERRLSKE</sequence>
<organism evidence="11 12">
    <name type="scientific">Dissostichus mawsoni</name>
    <name type="common">Antarctic cod</name>
    <dbReference type="NCBI Taxonomy" id="36200"/>
    <lineage>
        <taxon>Eukaryota</taxon>
        <taxon>Metazoa</taxon>
        <taxon>Chordata</taxon>
        <taxon>Craniata</taxon>
        <taxon>Vertebrata</taxon>
        <taxon>Euteleostomi</taxon>
        <taxon>Actinopterygii</taxon>
        <taxon>Neopterygii</taxon>
        <taxon>Teleostei</taxon>
        <taxon>Neoteleostei</taxon>
        <taxon>Acanthomorphata</taxon>
        <taxon>Eupercaria</taxon>
        <taxon>Perciformes</taxon>
        <taxon>Notothenioidei</taxon>
        <taxon>Nototheniidae</taxon>
        <taxon>Dissostichus</taxon>
    </lineage>
</organism>
<feature type="compositionally biased region" description="Polar residues" evidence="9">
    <location>
        <begin position="421"/>
        <end position="435"/>
    </location>
</feature>
<keyword evidence="5" id="KW-0805">Transcription regulation</keyword>
<evidence type="ECO:0000256" key="7">
    <source>
        <dbReference type="ARBA" id="ARBA00023163"/>
    </source>
</evidence>
<evidence type="ECO:0000256" key="3">
    <source>
        <dbReference type="ARBA" id="ARBA00022491"/>
    </source>
</evidence>
<keyword evidence="7" id="KW-0804">Transcription</keyword>
<keyword evidence="12" id="KW-1185">Reference proteome</keyword>
<dbReference type="InterPro" id="IPR020997">
    <property type="entry name" value="Ataxin-1_N"/>
</dbReference>
<keyword evidence="8" id="KW-0539">Nucleus</keyword>
<name>A0A7J5XTB0_DISMA</name>
<dbReference type="InterPro" id="IPR043404">
    <property type="entry name" value="ATAXIN1-like"/>
</dbReference>
<dbReference type="InterPro" id="IPR003652">
    <property type="entry name" value="Ataxin_AXH_dom"/>
</dbReference>
<dbReference type="Proteomes" id="UP000518266">
    <property type="component" value="Unassembled WGS sequence"/>
</dbReference>
<dbReference type="GO" id="GO:0007399">
    <property type="term" value="P:nervous system development"/>
    <property type="evidence" value="ECO:0007669"/>
    <property type="project" value="TreeGrafter"/>
</dbReference>
<dbReference type="GO" id="GO:0005634">
    <property type="term" value="C:nucleus"/>
    <property type="evidence" value="ECO:0007669"/>
    <property type="project" value="UniProtKB-SubCell"/>
</dbReference>
<reference evidence="11 12" key="1">
    <citation type="submission" date="2020-03" db="EMBL/GenBank/DDBJ databases">
        <title>Dissostichus mawsoni Genome sequencing and assembly.</title>
        <authorList>
            <person name="Park H."/>
        </authorList>
    </citation>
    <scope>NUCLEOTIDE SEQUENCE [LARGE SCALE GENOMIC DNA]</scope>
    <source>
        <strain evidence="11">DM0001</strain>
        <tissue evidence="11">Muscle</tissue>
    </source>
</reference>
<keyword evidence="4" id="KW-0597">Phosphoprotein</keyword>
<dbReference type="SUPFAM" id="SSF102031">
    <property type="entry name" value="AXH domain"/>
    <property type="match status" value="1"/>
</dbReference>
<comment type="caution">
    <text evidence="11">The sequence shown here is derived from an EMBL/GenBank/DDBJ whole genome shotgun (WGS) entry which is preliminary data.</text>
</comment>
<feature type="compositionally biased region" description="Gly residues" evidence="9">
    <location>
        <begin position="392"/>
        <end position="404"/>
    </location>
</feature>
<dbReference type="InterPro" id="IPR036096">
    <property type="entry name" value="Ataxin_AXH_dom_sf"/>
</dbReference>
<dbReference type="GO" id="GO:0000122">
    <property type="term" value="P:negative regulation of transcription by RNA polymerase II"/>
    <property type="evidence" value="ECO:0007669"/>
    <property type="project" value="TreeGrafter"/>
</dbReference>
<dbReference type="EMBL" id="JAAKFY010000021">
    <property type="protein sequence ID" value="KAF3839817.1"/>
    <property type="molecule type" value="Genomic_DNA"/>
</dbReference>
<evidence type="ECO:0000256" key="2">
    <source>
        <dbReference type="ARBA" id="ARBA00007348"/>
    </source>
</evidence>
<dbReference type="Pfam" id="PF08517">
    <property type="entry name" value="AXH"/>
    <property type="match status" value="1"/>
</dbReference>
<keyword evidence="6" id="KW-0238">DNA-binding</keyword>
<dbReference type="OrthoDB" id="10000452at2759"/>
<feature type="region of interest" description="Disordered" evidence="9">
    <location>
        <begin position="372"/>
        <end position="495"/>
    </location>
</feature>
<dbReference type="AlphaFoldDB" id="A0A7J5XTB0"/>
<evidence type="ECO:0000256" key="9">
    <source>
        <dbReference type="SAM" id="MobiDB-lite"/>
    </source>
</evidence>
<gene>
    <name evidence="11" type="ORF">F7725_018534</name>
</gene>
<keyword evidence="3" id="KW-0678">Repressor</keyword>
<evidence type="ECO:0000256" key="4">
    <source>
        <dbReference type="ARBA" id="ARBA00022553"/>
    </source>
</evidence>
<accession>A0A7J5XTB0</accession>